<comment type="caution">
    <text evidence="2">The sequence shown here is derived from an EMBL/GenBank/DDBJ whole genome shotgun (WGS) entry which is preliminary data.</text>
</comment>
<keyword evidence="3" id="KW-1185">Reference proteome</keyword>
<organism evidence="2 3">
    <name type="scientific">Hesseltinella vesiculosa</name>
    <dbReference type="NCBI Taxonomy" id="101127"/>
    <lineage>
        <taxon>Eukaryota</taxon>
        <taxon>Fungi</taxon>
        <taxon>Fungi incertae sedis</taxon>
        <taxon>Mucoromycota</taxon>
        <taxon>Mucoromycotina</taxon>
        <taxon>Mucoromycetes</taxon>
        <taxon>Mucorales</taxon>
        <taxon>Cunninghamellaceae</taxon>
        <taxon>Hesseltinella</taxon>
    </lineage>
</organism>
<protein>
    <submittedName>
        <fullName evidence="2">Uncharacterized protein</fullName>
    </submittedName>
</protein>
<evidence type="ECO:0000313" key="3">
    <source>
        <dbReference type="Proteomes" id="UP000242146"/>
    </source>
</evidence>
<dbReference type="AlphaFoldDB" id="A0A1X2G202"/>
<evidence type="ECO:0000256" key="1">
    <source>
        <dbReference type="SAM" id="MobiDB-lite"/>
    </source>
</evidence>
<gene>
    <name evidence="2" type="ORF">DM01DRAFT_1341107</name>
</gene>
<feature type="region of interest" description="Disordered" evidence="1">
    <location>
        <begin position="65"/>
        <end position="92"/>
    </location>
</feature>
<reference evidence="2 3" key="1">
    <citation type="submission" date="2016-07" db="EMBL/GenBank/DDBJ databases">
        <title>Pervasive Adenine N6-methylation of Active Genes in Fungi.</title>
        <authorList>
            <consortium name="DOE Joint Genome Institute"/>
            <person name="Mondo S.J."/>
            <person name="Dannebaum R.O."/>
            <person name="Kuo R.C."/>
            <person name="Labutti K."/>
            <person name="Haridas S."/>
            <person name="Kuo A."/>
            <person name="Salamov A."/>
            <person name="Ahrendt S.R."/>
            <person name="Lipzen A."/>
            <person name="Sullivan W."/>
            <person name="Andreopoulos W.B."/>
            <person name="Clum A."/>
            <person name="Lindquist E."/>
            <person name="Daum C."/>
            <person name="Ramamoorthy G.K."/>
            <person name="Gryganskyi A."/>
            <person name="Culley D."/>
            <person name="Magnuson J.K."/>
            <person name="James T.Y."/>
            <person name="O'Malley M.A."/>
            <person name="Stajich J.E."/>
            <person name="Spatafora J.W."/>
            <person name="Visel A."/>
            <person name="Grigoriev I.V."/>
        </authorList>
    </citation>
    <scope>NUCLEOTIDE SEQUENCE [LARGE SCALE GENOMIC DNA]</scope>
    <source>
        <strain evidence="2 3">NRRL 3301</strain>
    </source>
</reference>
<proteinExistence type="predicted"/>
<accession>A0A1X2G202</accession>
<name>A0A1X2G202_9FUNG</name>
<sequence length="92" mass="10718">MGWVTSLKRNYDLHQLNKYTKRRSTQSPFEGRSKAYYDQVYVDGHYKTDQLANAKERQRQSLSSILKFSPSRHTPSLATQQLKTSESYTVQG</sequence>
<dbReference type="OrthoDB" id="2246002at2759"/>
<evidence type="ECO:0000313" key="2">
    <source>
        <dbReference type="EMBL" id="ORX42177.1"/>
    </source>
</evidence>
<dbReference type="Proteomes" id="UP000242146">
    <property type="component" value="Unassembled WGS sequence"/>
</dbReference>
<dbReference type="EMBL" id="MCGT01000074">
    <property type="protein sequence ID" value="ORX42177.1"/>
    <property type="molecule type" value="Genomic_DNA"/>
</dbReference>